<evidence type="ECO:0000313" key="1">
    <source>
        <dbReference type="EMBL" id="CAG8806469.1"/>
    </source>
</evidence>
<accession>A0ACA9RRY3</accession>
<feature type="non-terminal residue" evidence="1">
    <location>
        <position position="96"/>
    </location>
</feature>
<gene>
    <name evidence="1" type="ORF">RPERSI_LOCUS22165</name>
</gene>
<sequence>PSGAKLVLNNNVYLLNTQNFTWVKTFDTSNINGTSSLKPDNHRSSSSDDQGDSLSLGAKIGIGVGAVAGFVIIVFAGFFIYNKLRKRDINQPIATP</sequence>
<organism evidence="1 2">
    <name type="scientific">Racocetra persica</name>
    <dbReference type="NCBI Taxonomy" id="160502"/>
    <lineage>
        <taxon>Eukaryota</taxon>
        <taxon>Fungi</taxon>
        <taxon>Fungi incertae sedis</taxon>
        <taxon>Mucoromycota</taxon>
        <taxon>Glomeromycotina</taxon>
        <taxon>Glomeromycetes</taxon>
        <taxon>Diversisporales</taxon>
        <taxon>Gigasporaceae</taxon>
        <taxon>Racocetra</taxon>
    </lineage>
</organism>
<dbReference type="Proteomes" id="UP000789920">
    <property type="component" value="Unassembled WGS sequence"/>
</dbReference>
<name>A0ACA9RRY3_9GLOM</name>
<keyword evidence="2" id="KW-1185">Reference proteome</keyword>
<protein>
    <submittedName>
        <fullName evidence="1">9412_t:CDS:1</fullName>
    </submittedName>
</protein>
<comment type="caution">
    <text evidence="1">The sequence shown here is derived from an EMBL/GenBank/DDBJ whole genome shotgun (WGS) entry which is preliminary data.</text>
</comment>
<feature type="non-terminal residue" evidence="1">
    <location>
        <position position="1"/>
    </location>
</feature>
<evidence type="ECO:0000313" key="2">
    <source>
        <dbReference type="Proteomes" id="UP000789920"/>
    </source>
</evidence>
<dbReference type="EMBL" id="CAJVQC010066494">
    <property type="protein sequence ID" value="CAG8806469.1"/>
    <property type="molecule type" value="Genomic_DNA"/>
</dbReference>
<proteinExistence type="predicted"/>
<reference evidence="1" key="1">
    <citation type="submission" date="2021-06" db="EMBL/GenBank/DDBJ databases">
        <authorList>
            <person name="Kallberg Y."/>
            <person name="Tangrot J."/>
            <person name="Rosling A."/>
        </authorList>
    </citation>
    <scope>NUCLEOTIDE SEQUENCE</scope>
    <source>
        <strain evidence="1">MA461A</strain>
    </source>
</reference>